<comment type="caution">
    <text evidence="5">The sequence shown here is derived from an EMBL/GenBank/DDBJ whole genome shotgun (WGS) entry which is preliminary data.</text>
</comment>
<dbReference type="RefSeq" id="WP_345732465.1">
    <property type="nucleotide sequence ID" value="NZ_BAAAYN010000048.1"/>
</dbReference>
<dbReference type="PROSITE" id="PS51257">
    <property type="entry name" value="PROKAR_LIPOPROTEIN"/>
    <property type="match status" value="1"/>
</dbReference>
<evidence type="ECO:0000256" key="3">
    <source>
        <dbReference type="SAM" id="SignalP"/>
    </source>
</evidence>
<evidence type="ECO:0000313" key="5">
    <source>
        <dbReference type="EMBL" id="GAA3395553.1"/>
    </source>
</evidence>
<dbReference type="SUPFAM" id="SSF49329">
    <property type="entry name" value="Cu,Zn superoxide dismutase-like"/>
    <property type="match status" value="1"/>
</dbReference>
<feature type="region of interest" description="Disordered" evidence="2">
    <location>
        <begin position="112"/>
        <end position="139"/>
    </location>
</feature>
<proteinExistence type="inferred from homology"/>
<dbReference type="Pfam" id="PF00080">
    <property type="entry name" value="Sod_Cu"/>
    <property type="match status" value="1"/>
</dbReference>
<keyword evidence="6" id="KW-1185">Reference proteome</keyword>
<name>A0ABP6T7Z0_9ACTN</name>
<feature type="compositionally biased region" description="Low complexity" evidence="2">
    <location>
        <begin position="32"/>
        <end position="41"/>
    </location>
</feature>
<feature type="signal peptide" evidence="3">
    <location>
        <begin position="1"/>
        <end position="22"/>
    </location>
</feature>
<feature type="chain" id="PRO_5045195322" description="Superoxide dismutase copper/zinc binding domain-containing protein" evidence="3">
    <location>
        <begin position="23"/>
        <end position="201"/>
    </location>
</feature>
<organism evidence="5 6">
    <name type="scientific">Cryptosporangium minutisporangium</name>
    <dbReference type="NCBI Taxonomy" id="113569"/>
    <lineage>
        <taxon>Bacteria</taxon>
        <taxon>Bacillati</taxon>
        <taxon>Actinomycetota</taxon>
        <taxon>Actinomycetes</taxon>
        <taxon>Cryptosporangiales</taxon>
        <taxon>Cryptosporangiaceae</taxon>
        <taxon>Cryptosporangium</taxon>
    </lineage>
</organism>
<dbReference type="InterPro" id="IPR036423">
    <property type="entry name" value="SOD-like_Cu/Zn_dom_sf"/>
</dbReference>
<accession>A0ABP6T7Z0</accession>
<gene>
    <name evidence="5" type="ORF">GCM10020369_69110</name>
</gene>
<evidence type="ECO:0000256" key="1">
    <source>
        <dbReference type="ARBA" id="ARBA00010457"/>
    </source>
</evidence>
<dbReference type="Proteomes" id="UP001501676">
    <property type="component" value="Unassembled WGS sequence"/>
</dbReference>
<feature type="region of interest" description="Disordered" evidence="2">
    <location>
        <begin position="21"/>
        <end position="41"/>
    </location>
</feature>
<evidence type="ECO:0000259" key="4">
    <source>
        <dbReference type="Pfam" id="PF00080"/>
    </source>
</evidence>
<evidence type="ECO:0000313" key="6">
    <source>
        <dbReference type="Proteomes" id="UP001501676"/>
    </source>
</evidence>
<protein>
    <recommendedName>
        <fullName evidence="4">Superoxide dismutase copper/zinc binding domain-containing protein</fullName>
    </recommendedName>
</protein>
<evidence type="ECO:0000256" key="2">
    <source>
        <dbReference type="SAM" id="MobiDB-lite"/>
    </source>
</evidence>
<feature type="domain" description="Superoxide dismutase copper/zinc binding" evidence="4">
    <location>
        <begin position="82"/>
        <end position="197"/>
    </location>
</feature>
<comment type="similarity">
    <text evidence="1">Belongs to the Cu-Zn superoxide dismutase family.</text>
</comment>
<dbReference type="EMBL" id="BAAAYN010000048">
    <property type="protein sequence ID" value="GAA3395553.1"/>
    <property type="molecule type" value="Genomic_DNA"/>
</dbReference>
<dbReference type="Gene3D" id="2.60.40.200">
    <property type="entry name" value="Superoxide dismutase, copper/zinc binding domain"/>
    <property type="match status" value="1"/>
</dbReference>
<dbReference type="InterPro" id="IPR001424">
    <property type="entry name" value="SOD_Cu_Zn_dom"/>
</dbReference>
<reference evidence="6" key="1">
    <citation type="journal article" date="2019" name="Int. J. Syst. Evol. Microbiol.">
        <title>The Global Catalogue of Microorganisms (GCM) 10K type strain sequencing project: providing services to taxonomists for standard genome sequencing and annotation.</title>
        <authorList>
            <consortium name="The Broad Institute Genomics Platform"/>
            <consortium name="The Broad Institute Genome Sequencing Center for Infectious Disease"/>
            <person name="Wu L."/>
            <person name="Ma J."/>
        </authorList>
    </citation>
    <scope>NUCLEOTIDE SEQUENCE [LARGE SCALE GENOMIC DNA]</scope>
    <source>
        <strain evidence="6">JCM 9458</strain>
    </source>
</reference>
<sequence length="201" mass="20842">MRRSAALVLVATSLLTAGCGGASREETRSQEESASAAVEAAQPTVAEGTFSDYSPNSVAVTYDPTLVPSGAFAQLTVAEIADATTVTLNVRGLNPNRTYGAHLHTKPCGRTGAAAGPHYQHRPDPAAAASPPSVNPTYANPQNEVWLDVTTDSQGVGTSKSTQPWRFSARPQSLVVHAEKTQTAPGKAGMAGTRVACLTVR</sequence>
<keyword evidence="3" id="KW-0732">Signal</keyword>